<name>A0ABN7VDP7_GIGMA</name>
<accession>A0ABN7VDP7</accession>
<comment type="caution">
    <text evidence="1">The sequence shown here is derived from an EMBL/GenBank/DDBJ whole genome shotgun (WGS) entry which is preliminary data.</text>
</comment>
<proteinExistence type="predicted"/>
<feature type="non-terminal residue" evidence="1">
    <location>
        <position position="1"/>
    </location>
</feature>
<dbReference type="Proteomes" id="UP000789901">
    <property type="component" value="Unassembled WGS sequence"/>
</dbReference>
<keyword evidence="2" id="KW-1185">Reference proteome</keyword>
<reference evidence="1 2" key="1">
    <citation type="submission" date="2021-06" db="EMBL/GenBank/DDBJ databases">
        <authorList>
            <person name="Kallberg Y."/>
            <person name="Tangrot J."/>
            <person name="Rosling A."/>
        </authorList>
    </citation>
    <scope>NUCLEOTIDE SEQUENCE [LARGE SCALE GENOMIC DNA]</scope>
    <source>
        <strain evidence="1 2">120-4 pot B 10/14</strain>
    </source>
</reference>
<evidence type="ECO:0000313" key="1">
    <source>
        <dbReference type="EMBL" id="CAG8761187.1"/>
    </source>
</evidence>
<sequence>ENAIARLWRKRDTTIPETRTAALVPRKHRTLDIIRKDSGKKMKKVQNKRSKDGEIMALASTTGLTSSNWMEIMEHEIVYEVDDNLMKNFTVFNVEGSGNLCDKRSELKNKQVIKEKALKDAQTIVIERVENLYIDSSQELAAQETVVVDQDEAVLSSNVEPSNTLTKGLNEGNIALVTPVVNREESNQKNNNRSYNQHTLINNGTKDTIQPIEDDGFIEVIHIPGLGIFAVKISDQEKTIASEFGQGSYNNSKGCRLPQKVIHY</sequence>
<evidence type="ECO:0000313" key="2">
    <source>
        <dbReference type="Proteomes" id="UP000789901"/>
    </source>
</evidence>
<gene>
    <name evidence="1" type="ORF">GMARGA_LOCUS17497</name>
</gene>
<dbReference type="EMBL" id="CAJVQB010013285">
    <property type="protein sequence ID" value="CAG8761187.1"/>
    <property type="molecule type" value="Genomic_DNA"/>
</dbReference>
<organism evidence="1 2">
    <name type="scientific">Gigaspora margarita</name>
    <dbReference type="NCBI Taxonomy" id="4874"/>
    <lineage>
        <taxon>Eukaryota</taxon>
        <taxon>Fungi</taxon>
        <taxon>Fungi incertae sedis</taxon>
        <taxon>Mucoromycota</taxon>
        <taxon>Glomeromycotina</taxon>
        <taxon>Glomeromycetes</taxon>
        <taxon>Diversisporales</taxon>
        <taxon>Gigasporaceae</taxon>
        <taxon>Gigaspora</taxon>
    </lineage>
</organism>
<feature type="non-terminal residue" evidence="1">
    <location>
        <position position="264"/>
    </location>
</feature>
<protein>
    <submittedName>
        <fullName evidence="1">9585_t:CDS:1</fullName>
    </submittedName>
</protein>